<dbReference type="PANTHER" id="PTHR38847">
    <property type="match status" value="1"/>
</dbReference>
<comment type="caution">
    <text evidence="2">The sequence shown here is derived from an EMBL/GenBank/DDBJ whole genome shotgun (WGS) entry which is preliminary data.</text>
</comment>
<protein>
    <submittedName>
        <fullName evidence="2">Uncharacterized protein DUF4360</fullName>
    </submittedName>
</protein>
<keyword evidence="3" id="KW-1185">Reference proteome</keyword>
<accession>A0A542CU69</accession>
<name>A0A542CU69_AMYCI</name>
<dbReference type="EMBL" id="VFML01000002">
    <property type="protein sequence ID" value="TQI94376.1"/>
    <property type="molecule type" value="Genomic_DNA"/>
</dbReference>
<proteinExistence type="predicted"/>
<evidence type="ECO:0000313" key="2">
    <source>
        <dbReference type="EMBL" id="TQI94376.1"/>
    </source>
</evidence>
<dbReference type="RefSeq" id="WP_142003610.1">
    <property type="nucleotide sequence ID" value="NZ_VFML01000002.1"/>
</dbReference>
<reference evidence="2 3" key="1">
    <citation type="submission" date="2019-06" db="EMBL/GenBank/DDBJ databases">
        <title>Sequencing the genomes of 1000 actinobacteria strains.</title>
        <authorList>
            <person name="Klenk H.-P."/>
        </authorList>
    </citation>
    <scope>NUCLEOTIDE SEQUENCE [LARGE SCALE GENOMIC DNA]</scope>
    <source>
        <strain evidence="2 3">DSM 45679</strain>
    </source>
</reference>
<organism evidence="2 3">
    <name type="scientific">Amycolatopsis cihanbeyliensis</name>
    <dbReference type="NCBI Taxonomy" id="1128664"/>
    <lineage>
        <taxon>Bacteria</taxon>
        <taxon>Bacillati</taxon>
        <taxon>Actinomycetota</taxon>
        <taxon>Actinomycetes</taxon>
        <taxon>Pseudonocardiales</taxon>
        <taxon>Pseudonocardiaceae</taxon>
        <taxon>Amycolatopsis</taxon>
    </lineage>
</organism>
<dbReference type="AlphaFoldDB" id="A0A542CU69"/>
<dbReference type="Proteomes" id="UP000320876">
    <property type="component" value="Unassembled WGS sequence"/>
</dbReference>
<dbReference type="Pfam" id="PF14273">
    <property type="entry name" value="DUF4360"/>
    <property type="match status" value="1"/>
</dbReference>
<dbReference type="OrthoDB" id="482707at2"/>
<feature type="signal peptide" evidence="1">
    <location>
        <begin position="1"/>
        <end position="20"/>
    </location>
</feature>
<evidence type="ECO:0000256" key="1">
    <source>
        <dbReference type="SAM" id="SignalP"/>
    </source>
</evidence>
<keyword evidence="1" id="KW-0732">Signal</keyword>
<gene>
    <name evidence="2" type="ORF">FB471_6541</name>
</gene>
<dbReference type="PANTHER" id="PTHR38847:SF1">
    <property type="entry name" value="PSEUDOURIDINE SYNTHASE RSUA_RLUA-LIKE DOMAIN-CONTAINING PROTEIN"/>
    <property type="match status" value="1"/>
</dbReference>
<dbReference type="InterPro" id="IPR025649">
    <property type="entry name" value="DUF4360"/>
</dbReference>
<evidence type="ECO:0000313" key="3">
    <source>
        <dbReference type="Proteomes" id="UP000320876"/>
    </source>
</evidence>
<sequence>MITTLAAAAALALSAVTAPADFTTQGPHFPNPPTDEIVIDVVTVNGSGCPPGSAAIAVSSDNKAFTVTYSEYLAQVGVGAKPTDFRKNCQLNLVVHVPQGFTYAIAQADYRGFAHLEEGATGLEKASYYFQGMSPTMPISHTLEGPHSDNWQNTDEVDIAQLVYAPCGEERNFNINTELRVSAGSSDTQNTTSLMTMDSTDADISTTYHFAWKECPED</sequence>
<feature type="chain" id="PRO_5022089101" evidence="1">
    <location>
        <begin position="21"/>
        <end position="218"/>
    </location>
</feature>